<protein>
    <submittedName>
        <fullName evidence="1">Uncharacterized protein</fullName>
    </submittedName>
</protein>
<proteinExistence type="predicted"/>
<evidence type="ECO:0000313" key="1">
    <source>
        <dbReference type="EMBL" id="EIE85601.1"/>
    </source>
</evidence>
<keyword evidence="2" id="KW-1185">Reference proteome</keyword>
<sequence length="91" mass="10428">MTFCRCGELCNDNSKSPFIPDEHSITGRWSPRSGLIKPKLQGIFVPSPPKARNVCQKCNKRLSGKLVRLPDSKERYHWSCLKREDSCTVYT</sequence>
<dbReference type="Proteomes" id="UP000009138">
    <property type="component" value="Unassembled WGS sequence"/>
</dbReference>
<gene>
    <name evidence="1" type="ORF">RO3G_10311</name>
</gene>
<accession>I1CAX1</accession>
<reference evidence="1 2" key="1">
    <citation type="journal article" date="2009" name="PLoS Genet.">
        <title>Genomic analysis of the basal lineage fungus Rhizopus oryzae reveals a whole-genome duplication.</title>
        <authorList>
            <person name="Ma L.-J."/>
            <person name="Ibrahim A.S."/>
            <person name="Skory C."/>
            <person name="Grabherr M.G."/>
            <person name="Burger G."/>
            <person name="Butler M."/>
            <person name="Elias M."/>
            <person name="Idnurm A."/>
            <person name="Lang B.F."/>
            <person name="Sone T."/>
            <person name="Abe A."/>
            <person name="Calvo S.E."/>
            <person name="Corrochano L.M."/>
            <person name="Engels R."/>
            <person name="Fu J."/>
            <person name="Hansberg W."/>
            <person name="Kim J.-M."/>
            <person name="Kodira C.D."/>
            <person name="Koehrsen M.J."/>
            <person name="Liu B."/>
            <person name="Miranda-Saavedra D."/>
            <person name="O'Leary S."/>
            <person name="Ortiz-Castellanos L."/>
            <person name="Poulter R."/>
            <person name="Rodriguez-Romero J."/>
            <person name="Ruiz-Herrera J."/>
            <person name="Shen Y.-Q."/>
            <person name="Zeng Q."/>
            <person name="Galagan J."/>
            <person name="Birren B.W."/>
            <person name="Cuomo C.A."/>
            <person name="Wickes B.L."/>
        </authorList>
    </citation>
    <scope>NUCLEOTIDE SEQUENCE [LARGE SCALE GENOMIC DNA]</scope>
    <source>
        <strain evidence="2">RA 99-880 / ATCC MYA-4621 / FGSC 9543 / NRRL 43880</strain>
    </source>
</reference>
<dbReference type="GeneID" id="93617277"/>
<dbReference type="AlphaFoldDB" id="I1CAX1"/>
<evidence type="ECO:0000313" key="2">
    <source>
        <dbReference type="Proteomes" id="UP000009138"/>
    </source>
</evidence>
<dbReference type="VEuPathDB" id="FungiDB:RO3G_10311"/>
<name>I1CAX1_RHIO9</name>
<dbReference type="EMBL" id="CH476739">
    <property type="protein sequence ID" value="EIE85601.1"/>
    <property type="molecule type" value="Genomic_DNA"/>
</dbReference>
<dbReference type="InParanoid" id="I1CAX1"/>
<dbReference type="RefSeq" id="XP_067520997.1">
    <property type="nucleotide sequence ID" value="XM_067664896.1"/>
</dbReference>
<organism evidence="1 2">
    <name type="scientific">Rhizopus delemar (strain RA 99-880 / ATCC MYA-4621 / FGSC 9543 / NRRL 43880)</name>
    <name type="common">Mucormycosis agent</name>
    <name type="synonym">Rhizopus arrhizus var. delemar</name>
    <dbReference type="NCBI Taxonomy" id="246409"/>
    <lineage>
        <taxon>Eukaryota</taxon>
        <taxon>Fungi</taxon>
        <taxon>Fungi incertae sedis</taxon>
        <taxon>Mucoromycota</taxon>
        <taxon>Mucoromycotina</taxon>
        <taxon>Mucoromycetes</taxon>
        <taxon>Mucorales</taxon>
        <taxon>Mucorineae</taxon>
        <taxon>Rhizopodaceae</taxon>
        <taxon>Rhizopus</taxon>
    </lineage>
</organism>